<keyword evidence="4" id="KW-0804">Transcription</keyword>
<proteinExistence type="inferred from homology"/>
<dbReference type="CDD" id="cd08445">
    <property type="entry name" value="PBP2_BenM_CatM_CatR"/>
    <property type="match status" value="1"/>
</dbReference>
<keyword evidence="7" id="KW-1185">Reference proteome</keyword>
<dbReference type="Gene3D" id="3.40.190.10">
    <property type="entry name" value="Periplasmic binding protein-like II"/>
    <property type="match status" value="2"/>
</dbReference>
<dbReference type="SUPFAM" id="SSF46785">
    <property type="entry name" value="Winged helix' DNA-binding domain"/>
    <property type="match status" value="1"/>
</dbReference>
<evidence type="ECO:0000256" key="3">
    <source>
        <dbReference type="ARBA" id="ARBA00023125"/>
    </source>
</evidence>
<dbReference type="GO" id="GO:0003677">
    <property type="term" value="F:DNA binding"/>
    <property type="evidence" value="ECO:0007669"/>
    <property type="project" value="UniProtKB-KW"/>
</dbReference>
<keyword evidence="2" id="KW-0805">Transcription regulation</keyword>
<dbReference type="Proteomes" id="UP000234530">
    <property type="component" value="Chromosome"/>
</dbReference>
<dbReference type="GO" id="GO:0032993">
    <property type="term" value="C:protein-DNA complex"/>
    <property type="evidence" value="ECO:0007669"/>
    <property type="project" value="TreeGrafter"/>
</dbReference>
<dbReference type="InterPro" id="IPR036390">
    <property type="entry name" value="WH_DNA-bd_sf"/>
</dbReference>
<protein>
    <submittedName>
        <fullName evidence="6">LysR family transcriptional regulator</fullName>
    </submittedName>
</protein>
<reference evidence="6 7" key="1">
    <citation type="journal article" date="2013" name="Antonie Van Leeuwenhoek">
        <title>Paracoccus zhejiangensis sp. nov., isolated from activated sludge in wastewater-treatment system.</title>
        <authorList>
            <person name="Wu Z.G."/>
            <person name="Zhang D.F."/>
            <person name="Liu Y.L."/>
            <person name="Wang F."/>
            <person name="Jiang X."/>
            <person name="Li C."/>
            <person name="Li S.P."/>
            <person name="Hong Q."/>
            <person name="Li W.J."/>
        </authorList>
    </citation>
    <scope>NUCLEOTIDE SEQUENCE [LARGE SCALE GENOMIC DNA]</scope>
    <source>
        <strain evidence="6 7">J6</strain>
    </source>
</reference>
<comment type="similarity">
    <text evidence="1">Belongs to the LysR transcriptional regulatory family.</text>
</comment>
<dbReference type="AlphaFoldDB" id="A0A2H5F450"/>
<sequence>MKLHQLHYFVTVARERNFTRAAERLNMAQPPLSRQIHQLEEEIGVQLIQRGSRPLQLTEAGKLFFDQAVMALDHIEQMTEMTRRLAATARTRLGIGFVSSTLYGHLPEAIRRYRTARPEVEIALHEMTSLEQIAALKEGRIDVGFGRIPHGDPLVDRVLMRNEPLRAAIPASDPIADRPGPFKLADLAHLPIIIYPSAPRPSYADQVLALLRDRDLRPPVVHEVKELQAALGLVAAETGFAVVPASVERLRRDNVVYAPLDEVEASSPVIMSIRKDDPSPELALLLRLIKRMYRDHGIAFGV</sequence>
<dbReference type="KEGG" id="pzh:CX676_12405"/>
<organism evidence="6 7">
    <name type="scientific">Paracoccus zhejiangensis</name>
    <dbReference type="NCBI Taxonomy" id="1077935"/>
    <lineage>
        <taxon>Bacteria</taxon>
        <taxon>Pseudomonadati</taxon>
        <taxon>Pseudomonadota</taxon>
        <taxon>Alphaproteobacteria</taxon>
        <taxon>Rhodobacterales</taxon>
        <taxon>Paracoccaceae</taxon>
        <taxon>Paracoccus</taxon>
    </lineage>
</organism>
<dbReference type="PANTHER" id="PTHR30346">
    <property type="entry name" value="TRANSCRIPTIONAL DUAL REGULATOR HCAR-RELATED"/>
    <property type="match status" value="1"/>
</dbReference>
<dbReference type="FunFam" id="1.10.10.10:FF:000001">
    <property type="entry name" value="LysR family transcriptional regulator"/>
    <property type="match status" value="1"/>
</dbReference>
<dbReference type="InterPro" id="IPR000847">
    <property type="entry name" value="LysR_HTH_N"/>
</dbReference>
<evidence type="ECO:0000256" key="4">
    <source>
        <dbReference type="ARBA" id="ARBA00023163"/>
    </source>
</evidence>
<keyword evidence="3" id="KW-0238">DNA-binding</keyword>
<dbReference type="Gene3D" id="1.10.10.10">
    <property type="entry name" value="Winged helix-like DNA-binding domain superfamily/Winged helix DNA-binding domain"/>
    <property type="match status" value="1"/>
</dbReference>
<dbReference type="EMBL" id="CP025430">
    <property type="protein sequence ID" value="AUH66330.1"/>
    <property type="molecule type" value="Genomic_DNA"/>
</dbReference>
<evidence type="ECO:0000313" key="7">
    <source>
        <dbReference type="Proteomes" id="UP000234530"/>
    </source>
</evidence>
<dbReference type="PRINTS" id="PR00039">
    <property type="entry name" value="HTHLYSR"/>
</dbReference>
<name>A0A2H5F450_9RHOB</name>
<dbReference type="GO" id="GO:0003700">
    <property type="term" value="F:DNA-binding transcription factor activity"/>
    <property type="evidence" value="ECO:0007669"/>
    <property type="project" value="InterPro"/>
</dbReference>
<dbReference type="Pfam" id="PF00126">
    <property type="entry name" value="HTH_1"/>
    <property type="match status" value="1"/>
</dbReference>
<dbReference type="PANTHER" id="PTHR30346:SF17">
    <property type="entry name" value="LYSR FAMILY TRANSCRIPTIONAL REGULATOR"/>
    <property type="match status" value="1"/>
</dbReference>
<dbReference type="InterPro" id="IPR005119">
    <property type="entry name" value="LysR_subst-bd"/>
</dbReference>
<evidence type="ECO:0000256" key="2">
    <source>
        <dbReference type="ARBA" id="ARBA00023015"/>
    </source>
</evidence>
<feature type="domain" description="HTH lysR-type" evidence="5">
    <location>
        <begin position="1"/>
        <end position="58"/>
    </location>
</feature>
<dbReference type="PROSITE" id="PS50931">
    <property type="entry name" value="HTH_LYSR"/>
    <property type="match status" value="1"/>
</dbReference>
<dbReference type="OrthoDB" id="9815174at2"/>
<dbReference type="InterPro" id="IPR036388">
    <property type="entry name" value="WH-like_DNA-bd_sf"/>
</dbReference>
<evidence type="ECO:0000313" key="6">
    <source>
        <dbReference type="EMBL" id="AUH66330.1"/>
    </source>
</evidence>
<gene>
    <name evidence="6" type="ORF">CX676_12405</name>
</gene>
<evidence type="ECO:0000256" key="1">
    <source>
        <dbReference type="ARBA" id="ARBA00009437"/>
    </source>
</evidence>
<accession>A0A2H5F450</accession>
<dbReference type="Pfam" id="PF03466">
    <property type="entry name" value="LysR_substrate"/>
    <property type="match status" value="1"/>
</dbReference>
<evidence type="ECO:0000259" key="5">
    <source>
        <dbReference type="PROSITE" id="PS50931"/>
    </source>
</evidence>
<dbReference type="SUPFAM" id="SSF53850">
    <property type="entry name" value="Periplasmic binding protein-like II"/>
    <property type="match status" value="1"/>
</dbReference>